<accession>A0AC35TQN3</accession>
<proteinExistence type="predicted"/>
<protein>
    <submittedName>
        <fullName evidence="2">7TM_GPCR_Srx domain-containing protein</fullName>
    </submittedName>
</protein>
<dbReference type="Proteomes" id="UP000095286">
    <property type="component" value="Unplaced"/>
</dbReference>
<sequence>MIFISITDTVNMLSIGFAPGVMLCTGHIYCSDITLSYFHGQTSLLLYIWTCFYTVLLSVNRCLAIARPKLEEALFDGWKVFAWAFGIFLGNLYFYFTATILLFRSVACHFVYNPYFGFSFKDDGEYSSAYHYYGNLLSALFVLFTYSVFAVFYLQFRKKNQMVFGSGRADGTKSMFASVFINAIILCITNITYNAIEGLDVFDFYYKFSLVSAILYYILNLTIKGIVQNFWIYKIFQFKKSTTAVEKLTTAISKNTVI</sequence>
<reference evidence="2" key="1">
    <citation type="submission" date="2016-11" db="UniProtKB">
        <authorList>
            <consortium name="WormBaseParasite"/>
        </authorList>
    </citation>
    <scope>IDENTIFICATION</scope>
    <source>
        <strain evidence="2">KR3021</strain>
    </source>
</reference>
<evidence type="ECO:0000313" key="2">
    <source>
        <dbReference type="WBParaSite" id="RSKR_0000304550.1"/>
    </source>
</evidence>
<organism evidence="1 2">
    <name type="scientific">Rhabditophanes sp. KR3021</name>
    <dbReference type="NCBI Taxonomy" id="114890"/>
    <lineage>
        <taxon>Eukaryota</taxon>
        <taxon>Metazoa</taxon>
        <taxon>Ecdysozoa</taxon>
        <taxon>Nematoda</taxon>
        <taxon>Chromadorea</taxon>
        <taxon>Rhabditida</taxon>
        <taxon>Tylenchina</taxon>
        <taxon>Panagrolaimomorpha</taxon>
        <taxon>Strongyloidoidea</taxon>
        <taxon>Alloionematidae</taxon>
        <taxon>Rhabditophanes</taxon>
    </lineage>
</organism>
<dbReference type="WBParaSite" id="RSKR_0000304550.1">
    <property type="protein sequence ID" value="RSKR_0000304550.1"/>
    <property type="gene ID" value="RSKR_0000304550"/>
</dbReference>
<evidence type="ECO:0000313" key="1">
    <source>
        <dbReference type="Proteomes" id="UP000095286"/>
    </source>
</evidence>
<name>A0AC35TQN3_9BILA</name>